<name>A0A178WJZ3_ARATH</name>
<dbReference type="Proteomes" id="UP000078284">
    <property type="component" value="Chromosome 1"/>
</dbReference>
<feature type="region of interest" description="Disordered" evidence="1">
    <location>
        <begin position="88"/>
        <end position="108"/>
    </location>
</feature>
<evidence type="ECO:0000313" key="3">
    <source>
        <dbReference type="Proteomes" id="UP000078284"/>
    </source>
</evidence>
<dbReference type="ExpressionAtlas" id="A0A178WJZ3">
    <property type="expression patterns" value="baseline and differential"/>
</dbReference>
<evidence type="ECO:0000256" key="1">
    <source>
        <dbReference type="SAM" id="MobiDB-lite"/>
    </source>
</evidence>
<feature type="compositionally biased region" description="Polar residues" evidence="1">
    <location>
        <begin position="34"/>
        <end position="43"/>
    </location>
</feature>
<evidence type="ECO:0000313" key="2">
    <source>
        <dbReference type="EMBL" id="OAP18660.1"/>
    </source>
</evidence>
<reference evidence="3" key="1">
    <citation type="journal article" date="2016" name="Proc. Natl. Acad. Sci. U.S.A.">
        <title>Chromosome-level assembly of Arabidopsis thaliana Ler reveals the extent of translocation and inversion polymorphisms.</title>
        <authorList>
            <person name="Zapata L."/>
            <person name="Ding J."/>
            <person name="Willing E.M."/>
            <person name="Hartwig B."/>
            <person name="Bezdan D."/>
            <person name="Jiao W.B."/>
            <person name="Patel V."/>
            <person name="Velikkakam James G."/>
            <person name="Koornneef M."/>
            <person name="Ossowski S."/>
            <person name="Schneeberger K."/>
        </authorList>
    </citation>
    <scope>NUCLEOTIDE SEQUENCE [LARGE SCALE GENOMIC DNA]</scope>
    <source>
        <strain evidence="3">cv. Landsberg erecta</strain>
    </source>
</reference>
<dbReference type="AlphaFoldDB" id="A0A178WJZ3"/>
<feature type="region of interest" description="Disordered" evidence="1">
    <location>
        <begin position="34"/>
        <end position="55"/>
    </location>
</feature>
<gene>
    <name evidence="2" type="ordered locus">AXX17_At1g49540</name>
</gene>
<sequence>MAASISLLLIKRISHLHINPKSHRLFQPFLTKSLSTSPQSNTESTHEPNHKPSSLSSRLSFVFDQIDAIEKRHSEKDETLERIRAWRQSKQTHQLKTPPSAPQQDPDLREVESVVSNDKLDSCVVLEPIQIDSGELSKEKGVIELVHPWPEWMELMERLVKQNYFDHRRERDDDDMVNSLGIDVSSVGLGEDENVGVALFQDFRAVQNACINFGKDRFDILRSLSRNDIQILVGHGCPATDRKVVFSGKLLRKRVHLDEGDAVDCEMFDTYE</sequence>
<comment type="caution">
    <text evidence="2">The sequence shown here is derived from an EMBL/GenBank/DDBJ whole genome shotgun (WGS) entry which is preliminary data.</text>
</comment>
<proteinExistence type="predicted"/>
<protein>
    <submittedName>
        <fullName evidence="2">Uncharacterized protein</fullName>
    </submittedName>
</protein>
<feature type="compositionally biased region" description="Polar residues" evidence="1">
    <location>
        <begin position="88"/>
        <end position="97"/>
    </location>
</feature>
<organism evidence="2 3">
    <name type="scientific">Arabidopsis thaliana</name>
    <name type="common">Mouse-ear cress</name>
    <dbReference type="NCBI Taxonomy" id="3702"/>
    <lineage>
        <taxon>Eukaryota</taxon>
        <taxon>Viridiplantae</taxon>
        <taxon>Streptophyta</taxon>
        <taxon>Embryophyta</taxon>
        <taxon>Tracheophyta</taxon>
        <taxon>Spermatophyta</taxon>
        <taxon>Magnoliopsida</taxon>
        <taxon>eudicotyledons</taxon>
        <taxon>Gunneridae</taxon>
        <taxon>Pentapetalae</taxon>
        <taxon>rosids</taxon>
        <taxon>malvids</taxon>
        <taxon>Brassicales</taxon>
        <taxon>Brassicaceae</taxon>
        <taxon>Camelineae</taxon>
        <taxon>Arabidopsis</taxon>
    </lineage>
</organism>
<accession>A0A178WJZ3</accession>
<dbReference type="EMBL" id="LUHQ01000001">
    <property type="protein sequence ID" value="OAP18660.1"/>
    <property type="molecule type" value="Genomic_DNA"/>
</dbReference>